<sequence>MSTATSSSYFPPLDQCLAGDTTVISWRTAYRAICDEVTALENSHLQHFFTDDETIALLSNPIKPYAAPSARSGSDFDTKTAPINVAQSQHADYKLDEIKADAKWLSKELQIEEMAALRLAVIEWQERAADQLLNTAFNGPSGLNGPASTALVKSTIDLSASTSASSRPALTFTDQDVRRQRLLDVYLSETNHLLRLSADLANRCAVSKSNVQGEPTGAFRLDNPRSWIDRVAAKVMEIMCPSTSRNEGEAFISTCISKIENVLDRGDATTVWPKVFVDDSKASTYIDSLAWELTNTLRLLLAALYQYDGIPSASALLAWFTLMEKHVFLQGGKKLLPPNLDVLQLLVSIVSVEIMKLQLAVGEIMQAAGVENLVLAGSHYINDEECLRTFNLILYRVGLRGVTIAAPAILAWSIITTVIRDIALIHRDVRESRGEPGSDDAADALARRASRRGSRNELSSAFEKLYSKLQSPELEGDHRDDIPRHFLLFSVDKSRVFTLMTALSTMAGATYSSDAESGTAFICKEALLDLTRDALPLVQYDAEVLDAILSCISPADNTRIAEQQAAVLADKLLADHEQLRPAILNEALARFPYELSPLLKLSIALARAESRHRREGDLPEIAEILLDLQTFTQEVPLNFREYELTDEAEDSNTMRLTDALPVILKHNGTMFVGGPHLLTAGDGIDMDIPEHFVPTETTGTIVKEQKPMVLMLNHSYSGLGYLSALLYTFTKGSEMAPIAPRAMLDRFAAADIIALFTSLLSACLGRQNGAAAAQELLVRLSESLGDNHDIVAVVTDVLEAELLAHLEQVAQEGSLEVVAAGAEFLNAIIKISPERGWSFLAKSSLLGLASGAMSLVAVVNGTEVQLGQYRFLQACVDMQSLLIEDAIAGLAKRNTIPTETVKATRFNMTINRDSPDTTPSRTMSAVLNAYQKILLDALQSFPVWRWNNAEQRCRLTTTLISSNMKLLRSTHGIDVAKDPSKRLTYVLAPAADALINVCAPRSGTSALANTMSKMLHDGLSATDDSVPVQSRQLLIEQTRSILSFLSSILRIVQGGTDLLSKPVASAERQEIANKRSYELAHSILQSMPVFASLLASDHAFKDHVFMLLGQVIKAVGTTETDPPSILAQFDTEAAQSFLQVVTQLDRPLCDLQVERRVWEFLAVIMTSKQQWFAIYLLTGKLPKSRAHRQHQEELKGKPILAYALSQLASISDLPPERAVGMLKFISLAQQTWVWATNEVRTHTEFITNTLAWLGSLRPAPRNPTPDAAITSAREHEMAAHLCEILAINLHAGLEIGDKTVLRALVSKLDFLRDHGASVNAWNRSLHKSLESNLKRAFPQSDLSDFKRTTVNPAPYGRSYFYDLDIATTIFRHHRAWTGATADQGFSDEFGRASANLSLLDAQTTLLRSWKRLATTLCDCAEPDTQLQIELAKTAVQCLAANAEAQIEQPGAADVMQTRMELAFVLVSRLVSLKTQHDSMKDLLPAAWALVAASPVDYDVATDAEDARYYRQLLQVLYLTIQPYTYSSKASTQGEMHYLAPQTASTLVNIVGKVIAPGFRALCGNLHTDISLALPADFALLTALLQAILAVPGINSVHTMLTDLIAGSNIVRGALSLYSWADQLVEEDTQDPVYGEIAVMFLLALSTVRPIAEHMALDGVLAQLSSANLSNYFRKPGGKGPFDEPYRIFIIWTEGFLPLCLNLLDSVGPAIAAEISAFLNSFPEQLQRAEKSLVNEPPSPRNPRAGAVTLSLVSEAHSLSMLSIVLSCDIARGAADGINAADVPELNYDAQNVKALVEGLTRSKRSLIDRIRPATPLEERWLGTPAAGSADNLLLAKVQKEMHGMLACFEDQASAGS</sequence>
<dbReference type="GO" id="GO:0044611">
    <property type="term" value="C:nuclear pore inner ring"/>
    <property type="evidence" value="ECO:0007669"/>
    <property type="project" value="TreeGrafter"/>
</dbReference>
<evidence type="ECO:0000259" key="9">
    <source>
        <dbReference type="Pfam" id="PF21093"/>
    </source>
</evidence>
<dbReference type="PANTHER" id="PTHR31431:SF1">
    <property type="entry name" value="NUCLEOPORIN NUP188"/>
    <property type="match status" value="1"/>
</dbReference>
<dbReference type="Pfam" id="PF21093">
    <property type="entry name" value="Nup188_N-subdom_III"/>
    <property type="match status" value="1"/>
</dbReference>
<dbReference type="EMBL" id="LKMD01000100">
    <property type="protein sequence ID" value="PIB01066.1"/>
    <property type="molecule type" value="Genomic_DNA"/>
</dbReference>
<keyword evidence="13" id="KW-1185">Reference proteome</keyword>
<protein>
    <submittedName>
        <fullName evidence="10">Nucleoporin</fullName>
    </submittedName>
</protein>
<organism evidence="10 12">
    <name type="scientific">Cercospora beticola</name>
    <name type="common">Sugarbeet leaf spot fungus</name>
    <dbReference type="NCBI Taxonomy" id="122368"/>
    <lineage>
        <taxon>Eukaryota</taxon>
        <taxon>Fungi</taxon>
        <taxon>Dikarya</taxon>
        <taxon>Ascomycota</taxon>
        <taxon>Pezizomycotina</taxon>
        <taxon>Dothideomycetes</taxon>
        <taxon>Dothideomycetidae</taxon>
        <taxon>Mycosphaerellales</taxon>
        <taxon>Mycosphaerellaceae</taxon>
        <taxon>Cercospora</taxon>
    </lineage>
</organism>
<gene>
    <name evidence="10" type="ORF">CB0940_00867</name>
    <name evidence="11" type="ORF">RHO25_000901</name>
</gene>
<evidence type="ECO:0000256" key="2">
    <source>
        <dbReference type="ARBA" id="ARBA00022448"/>
    </source>
</evidence>
<keyword evidence="6" id="KW-0906">Nuclear pore complex</keyword>
<dbReference type="GO" id="GO:0006606">
    <property type="term" value="P:protein import into nucleus"/>
    <property type="evidence" value="ECO:0007669"/>
    <property type="project" value="TreeGrafter"/>
</dbReference>
<dbReference type="InterPro" id="IPR048883">
    <property type="entry name" value="Nup188_N-subdom_III"/>
</dbReference>
<dbReference type="GO" id="GO:0006405">
    <property type="term" value="P:RNA export from nucleus"/>
    <property type="evidence" value="ECO:0007669"/>
    <property type="project" value="TreeGrafter"/>
</dbReference>
<dbReference type="InterPro" id="IPR041634">
    <property type="entry name" value="Nup188_C"/>
</dbReference>
<keyword evidence="2" id="KW-0813">Transport</keyword>
<dbReference type="Pfam" id="PF18378">
    <property type="entry name" value="Nup188_C"/>
    <property type="match status" value="1"/>
</dbReference>
<evidence type="ECO:0000256" key="1">
    <source>
        <dbReference type="ARBA" id="ARBA00004567"/>
    </source>
</evidence>
<keyword evidence="7" id="KW-0539">Nucleus</keyword>
<keyword evidence="4" id="KW-0653">Protein transport</keyword>
<evidence type="ECO:0000313" key="13">
    <source>
        <dbReference type="Proteomes" id="UP001302367"/>
    </source>
</evidence>
<evidence type="ECO:0000256" key="3">
    <source>
        <dbReference type="ARBA" id="ARBA00022816"/>
    </source>
</evidence>
<dbReference type="Proteomes" id="UP001302367">
    <property type="component" value="Chromosome 1"/>
</dbReference>
<dbReference type="GO" id="GO:0017056">
    <property type="term" value="F:structural constituent of nuclear pore"/>
    <property type="evidence" value="ECO:0007669"/>
    <property type="project" value="InterPro"/>
</dbReference>
<dbReference type="Proteomes" id="UP000230605">
    <property type="component" value="Chromosome 1"/>
</dbReference>
<proteinExistence type="predicted"/>
<evidence type="ECO:0000256" key="4">
    <source>
        <dbReference type="ARBA" id="ARBA00022927"/>
    </source>
</evidence>
<feature type="domain" description="Nucleoporin Nup188 N-terminal subdomain III" evidence="9">
    <location>
        <begin position="714"/>
        <end position="1180"/>
    </location>
</feature>
<keyword evidence="5" id="KW-0811">Translocation</keyword>
<evidence type="ECO:0000313" key="12">
    <source>
        <dbReference type="Proteomes" id="UP000230605"/>
    </source>
</evidence>
<dbReference type="InterPro" id="IPR044840">
    <property type="entry name" value="Nup188"/>
</dbReference>
<evidence type="ECO:0000256" key="6">
    <source>
        <dbReference type="ARBA" id="ARBA00023132"/>
    </source>
</evidence>
<dbReference type="Gene3D" id="1.25.10.70">
    <property type="match status" value="1"/>
</dbReference>
<dbReference type="EMBL" id="CP134184">
    <property type="protein sequence ID" value="WPA96295.1"/>
    <property type="molecule type" value="Genomic_DNA"/>
</dbReference>
<accession>A0A2G5I887</accession>
<comment type="subcellular location">
    <subcellularLocation>
        <location evidence="1">Nucleus</location>
        <location evidence="1">Nuclear pore complex</location>
    </subcellularLocation>
</comment>
<evidence type="ECO:0000256" key="5">
    <source>
        <dbReference type="ARBA" id="ARBA00023010"/>
    </source>
</evidence>
<evidence type="ECO:0000313" key="11">
    <source>
        <dbReference type="EMBL" id="WPA96295.1"/>
    </source>
</evidence>
<feature type="domain" description="Nuclear pore protein Nup188 C-terminal" evidence="8">
    <location>
        <begin position="1482"/>
        <end position="1847"/>
    </location>
</feature>
<dbReference type="GO" id="GO:0051028">
    <property type="term" value="P:mRNA transport"/>
    <property type="evidence" value="ECO:0007669"/>
    <property type="project" value="UniProtKB-KW"/>
</dbReference>
<name>A0A2G5I887_CERBT</name>
<reference evidence="11 13" key="2">
    <citation type="submission" date="2023-09" db="EMBL/GenBank/DDBJ databases">
        <title>Complete-Gapless Cercospora beticola genome.</title>
        <authorList>
            <person name="Wyatt N.A."/>
            <person name="Spanner R.E."/>
            <person name="Bolton M.D."/>
        </authorList>
    </citation>
    <scope>NUCLEOTIDE SEQUENCE [LARGE SCALE GENOMIC DNA]</scope>
    <source>
        <strain evidence="11">Cb09-40</strain>
    </source>
</reference>
<dbReference type="PANTHER" id="PTHR31431">
    <property type="entry name" value="NUCLEOPORIN NUP188 HOMOLOG"/>
    <property type="match status" value="1"/>
</dbReference>
<evidence type="ECO:0000256" key="7">
    <source>
        <dbReference type="ARBA" id="ARBA00023242"/>
    </source>
</evidence>
<keyword evidence="3" id="KW-0509">mRNA transport</keyword>
<evidence type="ECO:0000259" key="8">
    <source>
        <dbReference type="Pfam" id="PF18378"/>
    </source>
</evidence>
<reference evidence="10 12" key="1">
    <citation type="submission" date="2015-10" db="EMBL/GenBank/DDBJ databases">
        <title>The cercosporin biosynthetic gene cluster was horizontally transferred to several fungal lineages and shown to be expanded in Cercospora beticola based on microsynteny with recipient genomes.</title>
        <authorList>
            <person name="De Jonge R."/>
            <person name="Ebert M.K."/>
            <person name="Suttle J.C."/>
            <person name="Jurick Ii W.M."/>
            <person name="Secor G.A."/>
            <person name="Thomma B.P."/>
            <person name="Van De Peer Y."/>
            <person name="Bolton M.D."/>
        </authorList>
    </citation>
    <scope>NUCLEOTIDE SEQUENCE [LARGE SCALE GENOMIC DNA]</scope>
    <source>
        <strain evidence="10 12">09-40</strain>
    </source>
</reference>
<dbReference type="OrthoDB" id="102511at2759"/>
<evidence type="ECO:0000313" key="10">
    <source>
        <dbReference type="EMBL" id="PIB01066.1"/>
    </source>
</evidence>